<name>A0A841FFY0_9ACTN</name>
<dbReference type="Proteomes" id="UP000548476">
    <property type="component" value="Unassembled WGS sequence"/>
</dbReference>
<dbReference type="EMBL" id="JACHGT010000001">
    <property type="protein sequence ID" value="MBB6032462.1"/>
    <property type="molecule type" value="Genomic_DNA"/>
</dbReference>
<reference evidence="10 11" key="1">
    <citation type="submission" date="2020-08" db="EMBL/GenBank/DDBJ databases">
        <title>Genomic Encyclopedia of Type Strains, Phase IV (KMG-IV): sequencing the most valuable type-strain genomes for metagenomic binning, comparative biology and taxonomic classification.</title>
        <authorList>
            <person name="Goeker M."/>
        </authorList>
    </citation>
    <scope>NUCLEOTIDE SEQUENCE [LARGE SCALE GENOMIC DNA]</scope>
    <source>
        <strain evidence="10 11">YIM 65646</strain>
    </source>
</reference>
<comment type="catalytic activity">
    <reaction evidence="8">
        <text>a long-chain fatty aldehyde + FMNH2 + O2 = a long-chain fatty acid + hnu + FMN + H2O + 2 H(+)</text>
        <dbReference type="Rhea" id="RHEA:17181"/>
        <dbReference type="ChEBI" id="CHEBI:15377"/>
        <dbReference type="ChEBI" id="CHEBI:15378"/>
        <dbReference type="ChEBI" id="CHEBI:15379"/>
        <dbReference type="ChEBI" id="CHEBI:17176"/>
        <dbReference type="ChEBI" id="CHEBI:30212"/>
        <dbReference type="ChEBI" id="CHEBI:57560"/>
        <dbReference type="ChEBI" id="CHEBI:57618"/>
        <dbReference type="ChEBI" id="CHEBI:58210"/>
        <dbReference type="EC" id="1.14.14.3"/>
    </reaction>
</comment>
<dbReference type="SUPFAM" id="SSF51679">
    <property type="entry name" value="Bacterial luciferase-like"/>
    <property type="match status" value="1"/>
</dbReference>
<keyword evidence="3" id="KW-0285">Flavoprotein</keyword>
<evidence type="ECO:0000256" key="1">
    <source>
        <dbReference type="ARBA" id="ARBA00011870"/>
    </source>
</evidence>
<keyword evidence="11" id="KW-1185">Reference proteome</keyword>
<comment type="caution">
    <text evidence="10">The sequence shown here is derived from an EMBL/GenBank/DDBJ whole genome shotgun (WGS) entry which is preliminary data.</text>
</comment>
<keyword evidence="6" id="KW-0455">Luminescence</keyword>
<dbReference type="Gene3D" id="3.20.20.30">
    <property type="entry name" value="Luciferase-like domain"/>
    <property type="match status" value="1"/>
</dbReference>
<dbReference type="GO" id="GO:0008218">
    <property type="term" value="P:bioluminescence"/>
    <property type="evidence" value="ECO:0007669"/>
    <property type="project" value="UniProtKB-KW"/>
</dbReference>
<protein>
    <recommendedName>
        <fullName evidence="2">bacterial luciferase</fullName>
        <ecNumber evidence="2">1.14.14.3</ecNumber>
    </recommendedName>
</protein>
<gene>
    <name evidence="10" type="ORF">HNR73_000304</name>
</gene>
<evidence type="ECO:0000256" key="6">
    <source>
        <dbReference type="ARBA" id="ARBA00023223"/>
    </source>
</evidence>
<dbReference type="RefSeq" id="WP_184785360.1">
    <property type="nucleotide sequence ID" value="NZ_BONT01000041.1"/>
</dbReference>
<keyword evidence="4" id="KW-0560">Oxidoreductase</keyword>
<dbReference type="Pfam" id="PF00296">
    <property type="entry name" value="Bac_luciferase"/>
    <property type="match status" value="1"/>
</dbReference>
<dbReference type="InterPro" id="IPR050766">
    <property type="entry name" value="Bact_Lucif_Oxidored"/>
</dbReference>
<evidence type="ECO:0000256" key="5">
    <source>
        <dbReference type="ARBA" id="ARBA00023033"/>
    </source>
</evidence>
<sequence>MRLGLFLAGAKFPGVSAREALDRTVSYGLSAERAGLDGVWLAEHHFISYGVCPSATVVAGNLLGRTERIAVGTAACVLSNRNPVALGEEAIALDVLSGGRFRLGVARGGPWVDLEVFGTGVERYAEGFGETLDVLCDWVSGKPRVAADGRFVNFREVAVVPRPQAALPVWVAATSPSTVDLAAKRGLPLLLGVHIGDSGKAELLDRYRETAAMYGHDVDAVPHAAAYLCHVDDTRQAAADALRAAMPGWIGEGVAEYVRIDGSAGPGRDPAAYVETLIGMHPVGPPEYCAEVLRRSAERTGIRHALLMVEGAGDPTATGATIARLGAEVAPLLAAGLS</sequence>
<evidence type="ECO:0000256" key="4">
    <source>
        <dbReference type="ARBA" id="ARBA00023002"/>
    </source>
</evidence>
<evidence type="ECO:0000256" key="8">
    <source>
        <dbReference type="ARBA" id="ARBA00048737"/>
    </source>
</evidence>
<evidence type="ECO:0000256" key="2">
    <source>
        <dbReference type="ARBA" id="ARBA00012106"/>
    </source>
</evidence>
<dbReference type="PANTHER" id="PTHR30137">
    <property type="entry name" value="LUCIFERASE-LIKE MONOOXYGENASE"/>
    <property type="match status" value="1"/>
</dbReference>
<proteinExistence type="predicted"/>
<feature type="domain" description="Luciferase-like" evidence="9">
    <location>
        <begin position="1"/>
        <end position="304"/>
    </location>
</feature>
<dbReference type="InterPro" id="IPR011251">
    <property type="entry name" value="Luciferase-like_dom"/>
</dbReference>
<evidence type="ECO:0000256" key="7">
    <source>
        <dbReference type="ARBA" id="ARBA00023262"/>
    </source>
</evidence>
<dbReference type="InterPro" id="IPR002103">
    <property type="entry name" value="Luciferase_bac/NFP"/>
</dbReference>
<dbReference type="PANTHER" id="PTHR30137:SF8">
    <property type="entry name" value="BLR5498 PROTEIN"/>
    <property type="match status" value="1"/>
</dbReference>
<evidence type="ECO:0000259" key="9">
    <source>
        <dbReference type="Pfam" id="PF00296"/>
    </source>
</evidence>
<dbReference type="GO" id="GO:0005829">
    <property type="term" value="C:cytosol"/>
    <property type="evidence" value="ECO:0007669"/>
    <property type="project" value="TreeGrafter"/>
</dbReference>
<evidence type="ECO:0000256" key="3">
    <source>
        <dbReference type="ARBA" id="ARBA00022630"/>
    </source>
</evidence>
<keyword evidence="7" id="KW-0599">Photoprotein</keyword>
<evidence type="ECO:0000313" key="10">
    <source>
        <dbReference type="EMBL" id="MBB6032462.1"/>
    </source>
</evidence>
<keyword evidence="5 10" id="KW-0503">Monooxygenase</keyword>
<dbReference type="GO" id="GO:0047646">
    <property type="term" value="F:alkanal monooxygenase (FMN-linked) activity"/>
    <property type="evidence" value="ECO:0007669"/>
    <property type="project" value="UniProtKB-EC"/>
</dbReference>
<dbReference type="EC" id="1.14.14.3" evidence="2"/>
<accession>A0A841FFY0</accession>
<comment type="subunit">
    <text evidence="1">Heterodimer of an alpha and a beta chain.</text>
</comment>
<organism evidence="10 11">
    <name type="scientific">Phytomonospora endophytica</name>
    <dbReference type="NCBI Taxonomy" id="714109"/>
    <lineage>
        <taxon>Bacteria</taxon>
        <taxon>Bacillati</taxon>
        <taxon>Actinomycetota</taxon>
        <taxon>Actinomycetes</taxon>
        <taxon>Micromonosporales</taxon>
        <taxon>Micromonosporaceae</taxon>
        <taxon>Phytomonospora</taxon>
    </lineage>
</organism>
<evidence type="ECO:0000313" key="11">
    <source>
        <dbReference type="Proteomes" id="UP000548476"/>
    </source>
</evidence>
<dbReference type="InterPro" id="IPR036661">
    <property type="entry name" value="Luciferase-like_sf"/>
</dbReference>
<dbReference type="PRINTS" id="PR00089">
    <property type="entry name" value="LUCIFERASE"/>
</dbReference>
<dbReference type="AlphaFoldDB" id="A0A841FFY0"/>